<dbReference type="GO" id="GO:0009244">
    <property type="term" value="P:lipopolysaccharide core region biosynthetic process"/>
    <property type="evidence" value="ECO:0007669"/>
    <property type="project" value="TreeGrafter"/>
</dbReference>
<dbReference type="AlphaFoldDB" id="A0A382IML5"/>
<keyword evidence="1" id="KW-0328">Glycosyltransferase</keyword>
<gene>
    <name evidence="3" type="ORF">METZ01_LOCUS253356</name>
</gene>
<dbReference type="EMBL" id="UINC01068131">
    <property type="protein sequence ID" value="SVC00502.1"/>
    <property type="molecule type" value="Genomic_DNA"/>
</dbReference>
<dbReference type="Pfam" id="PF01075">
    <property type="entry name" value="Glyco_transf_9"/>
    <property type="match status" value="1"/>
</dbReference>
<feature type="non-terminal residue" evidence="3">
    <location>
        <position position="1"/>
    </location>
</feature>
<dbReference type="GO" id="GO:0005829">
    <property type="term" value="C:cytosol"/>
    <property type="evidence" value="ECO:0007669"/>
    <property type="project" value="TreeGrafter"/>
</dbReference>
<accession>A0A382IML5</accession>
<dbReference type="GO" id="GO:0008713">
    <property type="term" value="F:ADP-heptose-lipopolysaccharide heptosyltransferase activity"/>
    <property type="evidence" value="ECO:0007669"/>
    <property type="project" value="TreeGrafter"/>
</dbReference>
<dbReference type="InterPro" id="IPR002201">
    <property type="entry name" value="Glyco_trans_9"/>
</dbReference>
<name>A0A382IML5_9ZZZZ</name>
<dbReference type="PANTHER" id="PTHR30160">
    <property type="entry name" value="TETRAACYLDISACCHARIDE 4'-KINASE-RELATED"/>
    <property type="match status" value="1"/>
</dbReference>
<dbReference type="PANTHER" id="PTHR30160:SF1">
    <property type="entry name" value="LIPOPOLYSACCHARIDE 1,2-N-ACETYLGLUCOSAMINETRANSFERASE-RELATED"/>
    <property type="match status" value="1"/>
</dbReference>
<evidence type="ECO:0008006" key="4">
    <source>
        <dbReference type="Google" id="ProtNLM"/>
    </source>
</evidence>
<evidence type="ECO:0000313" key="3">
    <source>
        <dbReference type="EMBL" id="SVC00502.1"/>
    </source>
</evidence>
<keyword evidence="2" id="KW-0808">Transferase</keyword>
<dbReference type="InterPro" id="IPR051199">
    <property type="entry name" value="LPS_LOS_Heptosyltrfase"/>
</dbReference>
<sequence>SLAKNLPYWDEVLPVNIKQFKTFSLYRKNLLRQVRNLGAQITVQSAFSREFYLADSLVRASNALSKICSTGDMRHLNWLKKTLADSWHTELIPALDQPMTELERNAEFFQQLSGKSHQVDYPKLKLRRIVSSITWENREYYVLFPGAGAALRRWPVEFFAGIANLIFDKTGLTGVLDGLPDEKFLAKSIQGLSKAPLEWAGTRLDELPKFLKYAKFLVSGETSAVYIAAAVGTPVVCILGGIDFGRFLPYPELAREELVLKTVYYPMSCFSCNAKCVYPLQKGEPAPCITNVSVDAVWKEVEKIIEADVS</sequence>
<reference evidence="3" key="1">
    <citation type="submission" date="2018-05" db="EMBL/GenBank/DDBJ databases">
        <authorList>
            <person name="Lanie J.A."/>
            <person name="Ng W.-L."/>
            <person name="Kazmierczak K.M."/>
            <person name="Andrzejewski T.M."/>
            <person name="Davidsen T.M."/>
            <person name="Wayne K.J."/>
            <person name="Tettelin H."/>
            <person name="Glass J.I."/>
            <person name="Rusch D."/>
            <person name="Podicherti R."/>
            <person name="Tsui H.-C.T."/>
            <person name="Winkler M.E."/>
        </authorList>
    </citation>
    <scope>NUCLEOTIDE SEQUENCE</scope>
</reference>
<organism evidence="3">
    <name type="scientific">marine metagenome</name>
    <dbReference type="NCBI Taxonomy" id="408172"/>
    <lineage>
        <taxon>unclassified sequences</taxon>
        <taxon>metagenomes</taxon>
        <taxon>ecological metagenomes</taxon>
    </lineage>
</organism>
<protein>
    <recommendedName>
        <fullName evidence="4">Glycosyltransferase family 9 protein</fullName>
    </recommendedName>
</protein>
<evidence type="ECO:0000256" key="1">
    <source>
        <dbReference type="ARBA" id="ARBA00022676"/>
    </source>
</evidence>
<proteinExistence type="predicted"/>
<dbReference type="Gene3D" id="3.40.50.2000">
    <property type="entry name" value="Glycogen Phosphorylase B"/>
    <property type="match status" value="1"/>
</dbReference>
<dbReference type="SUPFAM" id="SSF53756">
    <property type="entry name" value="UDP-Glycosyltransferase/glycogen phosphorylase"/>
    <property type="match status" value="1"/>
</dbReference>
<evidence type="ECO:0000256" key="2">
    <source>
        <dbReference type="ARBA" id="ARBA00022679"/>
    </source>
</evidence>